<name>A0ABU5ZLB8_9BACL</name>
<organism evidence="3 4">
    <name type="scientific">Ferviditalea candida</name>
    <dbReference type="NCBI Taxonomy" id="3108399"/>
    <lineage>
        <taxon>Bacteria</taxon>
        <taxon>Bacillati</taxon>
        <taxon>Bacillota</taxon>
        <taxon>Bacilli</taxon>
        <taxon>Bacillales</taxon>
        <taxon>Paenibacillaceae</taxon>
        <taxon>Ferviditalea</taxon>
    </lineage>
</organism>
<feature type="domain" description="Copper amine oxidase-like N-terminal" evidence="2">
    <location>
        <begin position="36"/>
        <end position="143"/>
    </location>
</feature>
<evidence type="ECO:0000259" key="2">
    <source>
        <dbReference type="Pfam" id="PF07833"/>
    </source>
</evidence>
<reference evidence="3" key="1">
    <citation type="submission" date="2023-12" db="EMBL/GenBank/DDBJ databases">
        <title>Fervidustalea candida gen. nov., sp. nov., a novel member of the family Paenibacillaceae isolated from a geothermal area.</title>
        <authorList>
            <person name="Li W.-J."/>
            <person name="Jiao J.-Y."/>
            <person name="Chen Y."/>
        </authorList>
    </citation>
    <scope>NUCLEOTIDE SEQUENCE</scope>
    <source>
        <strain evidence="3">SYSU GA230002</strain>
    </source>
</reference>
<evidence type="ECO:0000256" key="1">
    <source>
        <dbReference type="SAM" id="SignalP"/>
    </source>
</evidence>
<dbReference type="InterPro" id="IPR036582">
    <property type="entry name" value="Mao_N_sf"/>
</dbReference>
<dbReference type="Pfam" id="PF07833">
    <property type="entry name" value="Cu_amine_oxidN1"/>
    <property type="match status" value="1"/>
</dbReference>
<dbReference type="RefSeq" id="WP_371755429.1">
    <property type="nucleotide sequence ID" value="NZ_JAYJLD010000032.1"/>
</dbReference>
<dbReference type="Gene3D" id="3.30.457.10">
    <property type="entry name" value="Copper amine oxidase-like, N-terminal domain"/>
    <property type="match status" value="1"/>
</dbReference>
<dbReference type="EMBL" id="JAYJLD010000032">
    <property type="protein sequence ID" value="MEB3103301.1"/>
    <property type="molecule type" value="Genomic_DNA"/>
</dbReference>
<evidence type="ECO:0000313" key="4">
    <source>
        <dbReference type="Proteomes" id="UP001310386"/>
    </source>
</evidence>
<proteinExistence type="predicted"/>
<dbReference type="SUPFAM" id="SSF55383">
    <property type="entry name" value="Copper amine oxidase, domain N"/>
    <property type="match status" value="1"/>
</dbReference>
<dbReference type="Proteomes" id="UP001310386">
    <property type="component" value="Unassembled WGS sequence"/>
</dbReference>
<feature type="chain" id="PRO_5047495453" evidence="1">
    <location>
        <begin position="27"/>
        <end position="370"/>
    </location>
</feature>
<keyword evidence="1" id="KW-0732">Signal</keyword>
<protein>
    <submittedName>
        <fullName evidence="3">Copper amine oxidase N-terminal domain-containing protein</fullName>
    </submittedName>
</protein>
<accession>A0ABU5ZLB8</accession>
<gene>
    <name evidence="3" type="ORF">VF724_16825</name>
</gene>
<sequence>MKKWVSASLSLAMFFGLATGISSAQAKTPAFVSVVMDGEKIWFPDAQAFVDENSRTLVPVRFVAEKMNAKVGWEAETMTVPIERGDQRILLTIGESTAMVNGKEETFDTKAIISGGRTFVPLRFVSEVLGATVKWDDAASTALISTREGAEAKYDQWGRLIRTIDLPKNAKDYPYILADVPNEMYEMKYPHSHPDPTERKVSSELYSTIPEFKKENVDIWMSRLKAFGAVWLNADYQTIDYNWADELFANKVQLNGSELKYIKRYVDWVKENHIQMEGYLDPEPSMIYDDGFGGYHVRSKFRIKFDAFTNNERLIYDTWFPNDVAFEKGVWYEGYTDIYLSTNVGGNWGRTLKVDPQASLFRNYLMKKAG</sequence>
<evidence type="ECO:0000313" key="3">
    <source>
        <dbReference type="EMBL" id="MEB3103301.1"/>
    </source>
</evidence>
<keyword evidence="4" id="KW-1185">Reference proteome</keyword>
<comment type="caution">
    <text evidence="3">The sequence shown here is derived from an EMBL/GenBank/DDBJ whole genome shotgun (WGS) entry which is preliminary data.</text>
</comment>
<dbReference type="InterPro" id="IPR012854">
    <property type="entry name" value="Cu_amine_oxidase-like_N"/>
</dbReference>
<feature type="signal peptide" evidence="1">
    <location>
        <begin position="1"/>
        <end position="26"/>
    </location>
</feature>